<keyword evidence="6" id="KW-0732">Signal</keyword>
<dbReference type="GO" id="GO:0004065">
    <property type="term" value="F:arylsulfatase activity"/>
    <property type="evidence" value="ECO:0007669"/>
    <property type="project" value="TreeGrafter"/>
</dbReference>
<sequence length="472" mass="52430">MCIIILFSLLPAVICLPNILVLLADDLGWGDTGYQGGTAYTPHLDAMSRANTTLQLTRMYAMSPVCSPSRAALLTGRNPNRFCMWGANTGWNNPDLTLPQLLPLPASEPILPSILQARGYRTAVFGKWHLGDFSGDRAAPPDHRGFGDWLCTARSAPTLSPNCGCFPEALCHNGHYNSDPSCINYWTSAGINRTIIPWPRPIPSDDSLFLYHQLKRFILSARLTRRPFFAYVPLHAVHTRYVASDTLRKLYQSQGYSPEEADYYGAISTLDRTVGLIRSLLRRMRMETDTILWFLSDNGPAKGTPGSAGGLKGHKGELWEGGIRVPGLLEWPRVITQNREITQPVMTSDILPTILEVINSTADLVREVDGVSVLPLIRGDILTRGGTGWAHNVRGDFSGRFKVTWLEDNMKAVFLFNNRDSTRSYLFNLSSDPAETTDISTEFPLRTDRMLSEASHWLTGLEHSANVSGCLY</sequence>
<evidence type="ECO:0000313" key="9">
    <source>
        <dbReference type="Proteomes" id="UP001165289"/>
    </source>
</evidence>
<dbReference type="Gene3D" id="3.40.720.10">
    <property type="entry name" value="Alkaline Phosphatase, subunit A"/>
    <property type="match status" value="1"/>
</dbReference>
<dbReference type="EMBL" id="JAKMXF010000088">
    <property type="protein sequence ID" value="KAI6658638.1"/>
    <property type="molecule type" value="Genomic_DNA"/>
</dbReference>
<dbReference type="Proteomes" id="UP001165289">
    <property type="component" value="Unassembled WGS sequence"/>
</dbReference>
<dbReference type="PANTHER" id="PTHR42693:SF53">
    <property type="entry name" value="ENDO-4-O-SULFATASE"/>
    <property type="match status" value="1"/>
</dbReference>
<proteinExistence type="inferred from homology"/>
<protein>
    <recommendedName>
        <fullName evidence="7">Sulfatase N-terminal domain-containing protein</fullName>
    </recommendedName>
</protein>
<evidence type="ECO:0000313" key="8">
    <source>
        <dbReference type="EMBL" id="KAI6658638.1"/>
    </source>
</evidence>
<evidence type="ECO:0000256" key="6">
    <source>
        <dbReference type="SAM" id="SignalP"/>
    </source>
</evidence>
<dbReference type="InterPro" id="IPR024607">
    <property type="entry name" value="Sulfatase_CS"/>
</dbReference>
<evidence type="ECO:0000256" key="5">
    <source>
        <dbReference type="ARBA" id="ARBA00022837"/>
    </source>
</evidence>
<comment type="cofactor">
    <cofactor evidence="1">
        <name>Ca(2+)</name>
        <dbReference type="ChEBI" id="CHEBI:29108"/>
    </cofactor>
</comment>
<keyword evidence="5" id="KW-0106">Calcium</keyword>
<name>A0AAV7KBS3_9METZ</name>
<dbReference type="GO" id="GO:0046872">
    <property type="term" value="F:metal ion binding"/>
    <property type="evidence" value="ECO:0007669"/>
    <property type="project" value="UniProtKB-KW"/>
</dbReference>
<evidence type="ECO:0000256" key="1">
    <source>
        <dbReference type="ARBA" id="ARBA00001913"/>
    </source>
</evidence>
<comment type="caution">
    <text evidence="8">The sequence shown here is derived from an EMBL/GenBank/DDBJ whole genome shotgun (WGS) entry which is preliminary data.</text>
</comment>
<evidence type="ECO:0000256" key="4">
    <source>
        <dbReference type="ARBA" id="ARBA00022801"/>
    </source>
</evidence>
<accession>A0AAV7KBS3</accession>
<dbReference type="PANTHER" id="PTHR42693">
    <property type="entry name" value="ARYLSULFATASE FAMILY MEMBER"/>
    <property type="match status" value="1"/>
</dbReference>
<dbReference type="InterPro" id="IPR017850">
    <property type="entry name" value="Alkaline_phosphatase_core_sf"/>
</dbReference>
<keyword evidence="9" id="KW-1185">Reference proteome</keyword>
<dbReference type="InterPro" id="IPR050738">
    <property type="entry name" value="Sulfatase"/>
</dbReference>
<evidence type="ECO:0000256" key="2">
    <source>
        <dbReference type="ARBA" id="ARBA00008779"/>
    </source>
</evidence>
<dbReference type="InterPro" id="IPR000917">
    <property type="entry name" value="Sulfatase_N"/>
</dbReference>
<dbReference type="Gene3D" id="3.30.1120.10">
    <property type="match status" value="1"/>
</dbReference>
<reference evidence="8 9" key="1">
    <citation type="journal article" date="2023" name="BMC Biol.">
        <title>The compact genome of the sponge Oopsacas minuta (Hexactinellida) is lacking key metazoan core genes.</title>
        <authorList>
            <person name="Santini S."/>
            <person name="Schenkelaars Q."/>
            <person name="Jourda C."/>
            <person name="Duchesne M."/>
            <person name="Belahbib H."/>
            <person name="Rocher C."/>
            <person name="Selva M."/>
            <person name="Riesgo A."/>
            <person name="Vervoort M."/>
            <person name="Leys S.P."/>
            <person name="Kodjabachian L."/>
            <person name="Le Bivic A."/>
            <person name="Borchiellini C."/>
            <person name="Claverie J.M."/>
            <person name="Renard E."/>
        </authorList>
    </citation>
    <scope>NUCLEOTIDE SEQUENCE [LARGE SCALE GENOMIC DNA]</scope>
    <source>
        <strain evidence="8">SPO-2</strain>
    </source>
</reference>
<feature type="signal peptide" evidence="6">
    <location>
        <begin position="1"/>
        <end position="15"/>
    </location>
</feature>
<gene>
    <name evidence="8" type="ORF">LOD99_15436</name>
</gene>
<dbReference type="PROSITE" id="PS00523">
    <property type="entry name" value="SULFATASE_1"/>
    <property type="match status" value="1"/>
</dbReference>
<dbReference type="Pfam" id="PF00884">
    <property type="entry name" value="Sulfatase"/>
    <property type="match status" value="1"/>
</dbReference>
<keyword evidence="3" id="KW-0479">Metal-binding</keyword>
<comment type="similarity">
    <text evidence="2">Belongs to the sulfatase family.</text>
</comment>
<organism evidence="8 9">
    <name type="scientific">Oopsacas minuta</name>
    <dbReference type="NCBI Taxonomy" id="111878"/>
    <lineage>
        <taxon>Eukaryota</taxon>
        <taxon>Metazoa</taxon>
        <taxon>Porifera</taxon>
        <taxon>Hexactinellida</taxon>
        <taxon>Hexasterophora</taxon>
        <taxon>Lyssacinosida</taxon>
        <taxon>Leucopsacidae</taxon>
        <taxon>Oopsacas</taxon>
    </lineage>
</organism>
<dbReference type="AlphaFoldDB" id="A0AAV7KBS3"/>
<keyword evidence="4" id="KW-0378">Hydrolase</keyword>
<dbReference type="SUPFAM" id="SSF53649">
    <property type="entry name" value="Alkaline phosphatase-like"/>
    <property type="match status" value="1"/>
</dbReference>
<feature type="domain" description="Sulfatase N-terminal" evidence="7">
    <location>
        <begin position="17"/>
        <end position="358"/>
    </location>
</feature>
<evidence type="ECO:0000259" key="7">
    <source>
        <dbReference type="Pfam" id="PF00884"/>
    </source>
</evidence>
<evidence type="ECO:0000256" key="3">
    <source>
        <dbReference type="ARBA" id="ARBA00022723"/>
    </source>
</evidence>
<feature type="chain" id="PRO_5043731361" description="Sulfatase N-terminal domain-containing protein" evidence="6">
    <location>
        <begin position="16"/>
        <end position="472"/>
    </location>
</feature>